<dbReference type="InterPro" id="IPR022764">
    <property type="entry name" value="Peptidase_S54_rhomboid_dom"/>
</dbReference>
<name>A0ABN9PAB6_9DINO</name>
<dbReference type="InterPro" id="IPR037138">
    <property type="entry name" value="His_deacetylse_dom_sf"/>
</dbReference>
<evidence type="ECO:0000256" key="3">
    <source>
        <dbReference type="ARBA" id="ARBA00009045"/>
    </source>
</evidence>
<dbReference type="EC" id="3.4.21.105" evidence="10"/>
<comment type="caution">
    <text evidence="14">The sequence shown here is derived from an EMBL/GenBank/DDBJ whole genome shotgun (WGS) entry which is preliminary data.</text>
</comment>
<keyword evidence="9 10" id="KW-0472">Membrane</keyword>
<accession>A0ABN9PAB6</accession>
<dbReference type="Pfam" id="PF00850">
    <property type="entry name" value="Hist_deacetyl"/>
    <property type="match status" value="1"/>
</dbReference>
<sequence length="785" mass="83715">MLSKPAPSPARPHACSPNLWELPAVLATEVRRAQRAASELAAAAARRLPAPGQAADIQAPGIRTTVAELRGRGAAAPRRAPGVQLCPAQPRCQVAAARGSLAAARRPCGGPAGGRGGATREGPEDQERRRARATALMEGLESYAIQAPLQLVSPWGALGGVACAAAPPPPPPGFWKAPPPRPGQPPFGPGMPNAPGQDDEEFMGLIFPGFKSDAFIWQVTCAQALEFVVSMALGHDKANPTPCVLYNLGASWGPAIARGQIWRLVTPVMLHANLTHLLFNVFFQLRMGFGMETQFGRNKMMLIYFACGVFGNLLSAAADPFKLAVGASTAGFGLIGVWLAEILLSWEILGPARERTIIWIAFMLISVTTMSSMTPNMDLVGHLGGALGGFLLSIVISDMSEEDRPEWYPQARAAAALGLCLFLAGGLGKVMIMNPHDPIPNCPLLPSLASAVAPALYRSSIGRGALETRGGTEGARQRGEAEKEEPGSGHEALRRSLRGGGFCRAGARAAPVGASVRRSVLRERSESSEGLDAPKKNERHLIVRDRAGLLDLRRVPFPGAAATPAQDDIGRLFDFAAARGLAAEWNFVSERGVEGTCALEELQWPAEVFSAGPTALVTHPICAEHGALPLDVEDLVYRQRIITRTPENPSRLEVLCGERGVLRGEAFRELRWVGEAAAAPLVDVLRVHDDDEGSQGFCLLNNVAVGAAYARCVYRHMAPRVAIVDIDVHHGNGTEAIVRHVRCRQRPATSSHVTVGGFAARVEVELPPSCKPWLEPEGDAERTRL</sequence>
<feature type="compositionally biased region" description="Basic and acidic residues" evidence="11">
    <location>
        <begin position="520"/>
        <end position="537"/>
    </location>
</feature>
<dbReference type="Pfam" id="PF01694">
    <property type="entry name" value="Rhomboid"/>
    <property type="match status" value="1"/>
</dbReference>
<dbReference type="Proteomes" id="UP001189429">
    <property type="component" value="Unassembled WGS sequence"/>
</dbReference>
<dbReference type="InterPro" id="IPR002610">
    <property type="entry name" value="Peptidase_S54_rhomboid-like"/>
</dbReference>
<keyword evidence="8 10" id="KW-1133">Transmembrane helix</keyword>
<dbReference type="InterPro" id="IPR000286">
    <property type="entry name" value="HDACs"/>
</dbReference>
<keyword evidence="5 10" id="KW-0812">Transmembrane</keyword>
<comment type="similarity">
    <text evidence="3 10">Belongs to the peptidase S54 family.</text>
</comment>
<evidence type="ECO:0000256" key="9">
    <source>
        <dbReference type="ARBA" id="ARBA00023136"/>
    </source>
</evidence>
<evidence type="ECO:0000259" key="13">
    <source>
        <dbReference type="Pfam" id="PF01694"/>
    </source>
</evidence>
<reference evidence="14" key="1">
    <citation type="submission" date="2023-10" db="EMBL/GenBank/DDBJ databases">
        <authorList>
            <person name="Chen Y."/>
            <person name="Shah S."/>
            <person name="Dougan E. K."/>
            <person name="Thang M."/>
            <person name="Chan C."/>
        </authorList>
    </citation>
    <scope>NUCLEOTIDE SEQUENCE [LARGE SCALE GENOMIC DNA]</scope>
</reference>
<evidence type="ECO:0000256" key="7">
    <source>
        <dbReference type="ARBA" id="ARBA00022825"/>
    </source>
</evidence>
<dbReference type="PANTHER" id="PTHR22936:SF69">
    <property type="entry name" value="RHOMBOID-LIKE PROTEIN"/>
    <property type="match status" value="1"/>
</dbReference>
<keyword evidence="15" id="KW-1185">Reference proteome</keyword>
<feature type="domain" description="Histone deacetylase" evidence="12">
    <location>
        <begin position="692"/>
        <end position="740"/>
    </location>
</feature>
<keyword evidence="7 10" id="KW-0720">Serine protease</keyword>
<feature type="transmembrane region" description="Helical" evidence="10">
    <location>
        <begin position="324"/>
        <end position="344"/>
    </location>
</feature>
<feature type="transmembrane region" description="Helical" evidence="10">
    <location>
        <begin position="379"/>
        <end position="399"/>
    </location>
</feature>
<feature type="compositionally biased region" description="Basic and acidic residues" evidence="11">
    <location>
        <begin position="475"/>
        <end position="494"/>
    </location>
</feature>
<comment type="subcellular location">
    <subcellularLocation>
        <location evidence="2 10">Membrane</location>
        <topology evidence="2 10">Multi-pass membrane protein</topology>
    </subcellularLocation>
</comment>
<dbReference type="InterPro" id="IPR035952">
    <property type="entry name" value="Rhomboid-like_sf"/>
</dbReference>
<organism evidence="14 15">
    <name type="scientific">Prorocentrum cordatum</name>
    <dbReference type="NCBI Taxonomy" id="2364126"/>
    <lineage>
        <taxon>Eukaryota</taxon>
        <taxon>Sar</taxon>
        <taxon>Alveolata</taxon>
        <taxon>Dinophyceae</taxon>
        <taxon>Prorocentrales</taxon>
        <taxon>Prorocentraceae</taxon>
        <taxon>Prorocentrum</taxon>
    </lineage>
</organism>
<feature type="transmembrane region" description="Helical" evidence="10">
    <location>
        <begin position="268"/>
        <end position="289"/>
    </location>
</feature>
<evidence type="ECO:0000256" key="1">
    <source>
        <dbReference type="ARBA" id="ARBA00000156"/>
    </source>
</evidence>
<dbReference type="Gene3D" id="3.40.800.20">
    <property type="entry name" value="Histone deacetylase domain"/>
    <property type="match status" value="1"/>
</dbReference>
<evidence type="ECO:0000256" key="8">
    <source>
        <dbReference type="ARBA" id="ARBA00022989"/>
    </source>
</evidence>
<evidence type="ECO:0000256" key="2">
    <source>
        <dbReference type="ARBA" id="ARBA00004141"/>
    </source>
</evidence>
<gene>
    <name evidence="14" type="ORF">PCOR1329_LOCUS1215</name>
</gene>
<feature type="transmembrane region" description="Helical" evidence="10">
    <location>
        <begin position="356"/>
        <end position="373"/>
    </location>
</feature>
<dbReference type="EMBL" id="CAUYUJ010000292">
    <property type="protein sequence ID" value="CAK0789732.1"/>
    <property type="molecule type" value="Genomic_DNA"/>
</dbReference>
<comment type="caution">
    <text evidence="10">Lacks conserved residue(s) required for the propagation of feature annotation.</text>
</comment>
<evidence type="ECO:0000259" key="12">
    <source>
        <dbReference type="Pfam" id="PF00850"/>
    </source>
</evidence>
<dbReference type="SUPFAM" id="SSF144091">
    <property type="entry name" value="Rhomboid-like"/>
    <property type="match status" value="1"/>
</dbReference>
<keyword evidence="6 10" id="KW-0378">Hydrolase</keyword>
<dbReference type="PANTHER" id="PTHR22936">
    <property type="entry name" value="RHOMBOID-RELATED"/>
    <property type="match status" value="1"/>
</dbReference>
<feature type="region of interest" description="Disordered" evidence="11">
    <location>
        <begin position="104"/>
        <end position="130"/>
    </location>
</feature>
<evidence type="ECO:0000313" key="14">
    <source>
        <dbReference type="EMBL" id="CAK0789732.1"/>
    </source>
</evidence>
<dbReference type="SUPFAM" id="SSF52768">
    <property type="entry name" value="Arginase/deacetylase"/>
    <property type="match status" value="1"/>
</dbReference>
<evidence type="ECO:0000256" key="4">
    <source>
        <dbReference type="ARBA" id="ARBA00022670"/>
    </source>
</evidence>
<feature type="transmembrane region" description="Helical" evidence="10">
    <location>
        <begin position="411"/>
        <end position="432"/>
    </location>
</feature>
<dbReference type="PRINTS" id="PR01270">
    <property type="entry name" value="HDASUPER"/>
</dbReference>
<comment type="function">
    <text evidence="10">Serine protease involved in intramembrane proteolysis.</text>
</comment>
<dbReference type="Gene3D" id="1.20.1540.10">
    <property type="entry name" value="Rhomboid-like"/>
    <property type="match status" value="1"/>
</dbReference>
<comment type="catalytic activity">
    <reaction evidence="1 10">
        <text>Cleaves type-1 transmembrane domains using a catalytic dyad composed of serine and histidine that are contributed by different transmembrane domains.</text>
        <dbReference type="EC" id="3.4.21.105"/>
    </reaction>
</comment>
<evidence type="ECO:0000256" key="5">
    <source>
        <dbReference type="ARBA" id="ARBA00022692"/>
    </source>
</evidence>
<proteinExistence type="inferred from homology"/>
<feature type="transmembrane region" description="Helical" evidence="10">
    <location>
        <begin position="301"/>
        <end position="318"/>
    </location>
</feature>
<dbReference type="InterPro" id="IPR023696">
    <property type="entry name" value="Ureohydrolase_dom_sf"/>
</dbReference>
<dbReference type="InterPro" id="IPR023801">
    <property type="entry name" value="His_deacetylse_dom"/>
</dbReference>
<evidence type="ECO:0000256" key="6">
    <source>
        <dbReference type="ARBA" id="ARBA00022801"/>
    </source>
</evidence>
<feature type="domain" description="Peptidase S54 rhomboid" evidence="13">
    <location>
        <begin position="258"/>
        <end position="397"/>
    </location>
</feature>
<keyword evidence="4 10" id="KW-0645">Protease</keyword>
<evidence type="ECO:0000256" key="10">
    <source>
        <dbReference type="RuleBase" id="RU362115"/>
    </source>
</evidence>
<evidence type="ECO:0000313" key="15">
    <source>
        <dbReference type="Proteomes" id="UP001189429"/>
    </source>
</evidence>
<feature type="region of interest" description="Disordered" evidence="11">
    <location>
        <begin position="467"/>
        <end position="494"/>
    </location>
</feature>
<evidence type="ECO:0000256" key="11">
    <source>
        <dbReference type="SAM" id="MobiDB-lite"/>
    </source>
</evidence>
<feature type="region of interest" description="Disordered" evidence="11">
    <location>
        <begin position="518"/>
        <end position="537"/>
    </location>
</feature>
<protein>
    <recommendedName>
        <fullName evidence="10">Rhomboid-like protease</fullName>
        <ecNumber evidence="10">3.4.21.105</ecNumber>
    </recommendedName>
</protein>
<feature type="compositionally biased region" description="Gly residues" evidence="11">
    <location>
        <begin position="110"/>
        <end position="119"/>
    </location>
</feature>